<sequence>MAVNSSSLQAMTLALAGAALLFPAEAEACTPDPCAYSGGLKSLEPLNAQAIPTDGVLLLQVSRFDDSPVEDWLDTIDLTVTRDGQPIAGAVEGSEIRNLLIWQPAAPLEPGDYQVVGDVDNPGDDYCAYDLELDFGFTVEAEPSMPLVPPLVEREVSVDVHERTDLLSLVCCEGAMPQRFDGYCGSSEHVGWEEGFCAVHQGFGVLRVEMAIDTKLPLATSAMVVRQLVVDGEPRPPEFDDALQTGAEKPFCTAVQLTNLATGETVTSEEACHGNEPEILAQLGDQAIDPAAELLENCSTPAYTCEIAESADRWDPEQCTPWPTDDPTGGDPTEGPTTDGPGSGGDETGDETDGPASGGQDGLVEHGCACDSQAPSPLGALMLLGLGLLRPRRRRRAG</sequence>
<evidence type="ECO:0000256" key="2">
    <source>
        <dbReference type="SAM" id="SignalP"/>
    </source>
</evidence>
<gene>
    <name evidence="3" type="ORF">O0S08_22350</name>
</gene>
<evidence type="ECO:0000313" key="4">
    <source>
        <dbReference type="Proteomes" id="UP001164459"/>
    </source>
</evidence>
<keyword evidence="4" id="KW-1185">Reference proteome</keyword>
<keyword evidence="2" id="KW-0732">Signal</keyword>
<accession>A0ABY7HI29</accession>
<dbReference type="InterPro" id="IPR024038">
    <property type="entry name" value="MYXO-CTERM"/>
</dbReference>
<feature type="chain" id="PRO_5046251075" evidence="2">
    <location>
        <begin position="29"/>
        <end position="398"/>
    </location>
</feature>
<name>A0ABY7HI29_9BACT</name>
<dbReference type="RefSeq" id="WP_269041238.1">
    <property type="nucleotide sequence ID" value="NZ_CP114040.1"/>
</dbReference>
<proteinExistence type="predicted"/>
<evidence type="ECO:0000256" key="1">
    <source>
        <dbReference type="SAM" id="MobiDB-lite"/>
    </source>
</evidence>
<feature type="signal peptide" evidence="2">
    <location>
        <begin position="1"/>
        <end position="28"/>
    </location>
</feature>
<protein>
    <submittedName>
        <fullName evidence="3">MYXO-CTERM sorting domain-containing protein</fullName>
    </submittedName>
</protein>
<organism evidence="3 4">
    <name type="scientific">Nannocystis punicea</name>
    <dbReference type="NCBI Taxonomy" id="2995304"/>
    <lineage>
        <taxon>Bacteria</taxon>
        <taxon>Pseudomonadati</taxon>
        <taxon>Myxococcota</taxon>
        <taxon>Polyangia</taxon>
        <taxon>Nannocystales</taxon>
        <taxon>Nannocystaceae</taxon>
        <taxon>Nannocystis</taxon>
    </lineage>
</organism>
<feature type="compositionally biased region" description="Low complexity" evidence="1">
    <location>
        <begin position="320"/>
        <end position="340"/>
    </location>
</feature>
<dbReference type="NCBIfam" id="TIGR03901">
    <property type="entry name" value="MYXO-CTERM"/>
    <property type="match status" value="1"/>
</dbReference>
<evidence type="ECO:0000313" key="3">
    <source>
        <dbReference type="EMBL" id="WAS98881.1"/>
    </source>
</evidence>
<feature type="region of interest" description="Disordered" evidence="1">
    <location>
        <begin position="312"/>
        <end position="371"/>
    </location>
</feature>
<dbReference type="Proteomes" id="UP001164459">
    <property type="component" value="Chromosome"/>
</dbReference>
<reference evidence="3" key="1">
    <citation type="submission" date="2022-11" db="EMBL/GenBank/DDBJ databases">
        <title>Minimal conservation of predation-associated metabolite biosynthetic gene clusters underscores biosynthetic potential of Myxococcota including descriptions for ten novel species: Archangium lansinium sp. nov., Myxococcus landrumus sp. nov., Nannocystis bai.</title>
        <authorList>
            <person name="Ahearne A."/>
            <person name="Stevens C."/>
            <person name="Dowd S."/>
        </authorList>
    </citation>
    <scope>NUCLEOTIDE SEQUENCE</scope>
    <source>
        <strain evidence="3">Fl3</strain>
    </source>
</reference>
<dbReference type="EMBL" id="CP114040">
    <property type="protein sequence ID" value="WAS98881.1"/>
    <property type="molecule type" value="Genomic_DNA"/>
</dbReference>